<evidence type="ECO:0000256" key="8">
    <source>
        <dbReference type="ARBA" id="ARBA00022692"/>
    </source>
</evidence>
<accession>A0ABS8DXN9</accession>
<reference evidence="18 19" key="1">
    <citation type="submission" date="2021-08" db="EMBL/GenBank/DDBJ databases">
        <title>Genomic Architecture of Streptomyces flavotricini NGL1 and Streptomyces erythrochromogenes HMS4 With Differential Plant Beneficial attributes and laccase production capabilities.</title>
        <authorList>
            <person name="Salwan R."/>
            <person name="Kaur R."/>
            <person name="Sharma V."/>
        </authorList>
    </citation>
    <scope>NUCLEOTIDE SEQUENCE [LARGE SCALE GENOMIC DNA]</scope>
    <source>
        <strain evidence="18 19">NGL1</strain>
    </source>
</reference>
<feature type="transmembrane region" description="Helical" evidence="16">
    <location>
        <begin position="173"/>
        <end position="191"/>
    </location>
</feature>
<dbReference type="EMBL" id="JAINUL010000001">
    <property type="protein sequence ID" value="MCC0093627.1"/>
    <property type="molecule type" value="Genomic_DNA"/>
</dbReference>
<evidence type="ECO:0000256" key="11">
    <source>
        <dbReference type="ARBA" id="ARBA00022989"/>
    </source>
</evidence>
<evidence type="ECO:0000259" key="17">
    <source>
        <dbReference type="Pfam" id="PF02233"/>
    </source>
</evidence>
<name>A0ABS8DXN9_9ACTN</name>
<evidence type="ECO:0000256" key="12">
    <source>
        <dbReference type="ARBA" id="ARBA00023027"/>
    </source>
</evidence>
<keyword evidence="19" id="KW-1185">Reference proteome</keyword>
<keyword evidence="9 15" id="KW-0521">NADP</keyword>
<dbReference type="SUPFAM" id="SSF52467">
    <property type="entry name" value="DHS-like NAD/FAD-binding domain"/>
    <property type="match status" value="1"/>
</dbReference>
<keyword evidence="13 15" id="KW-0472">Membrane</keyword>
<evidence type="ECO:0000313" key="19">
    <source>
        <dbReference type="Proteomes" id="UP001520654"/>
    </source>
</evidence>
<dbReference type="InterPro" id="IPR034300">
    <property type="entry name" value="PNTB-like"/>
</dbReference>
<keyword evidence="7 15" id="KW-0997">Cell inner membrane</keyword>
<organism evidence="18 19">
    <name type="scientific">Streptomyces flavotricini</name>
    <dbReference type="NCBI Taxonomy" id="66888"/>
    <lineage>
        <taxon>Bacteria</taxon>
        <taxon>Bacillati</taxon>
        <taxon>Actinomycetota</taxon>
        <taxon>Actinomycetes</taxon>
        <taxon>Kitasatosporales</taxon>
        <taxon>Streptomycetaceae</taxon>
        <taxon>Streptomyces</taxon>
    </lineage>
</organism>
<proteinExistence type="inferred from homology"/>
<keyword evidence="8 16" id="KW-0812">Transmembrane</keyword>
<feature type="transmembrane region" description="Helical" evidence="16">
    <location>
        <begin position="248"/>
        <end position="267"/>
    </location>
</feature>
<dbReference type="NCBIfam" id="NF006974">
    <property type="entry name" value="PRK09444.1"/>
    <property type="match status" value="1"/>
</dbReference>
<dbReference type="InterPro" id="IPR029035">
    <property type="entry name" value="DHS-like_NAD/FAD-binding_dom"/>
</dbReference>
<evidence type="ECO:0000256" key="15">
    <source>
        <dbReference type="PIRNR" id="PIRNR000204"/>
    </source>
</evidence>
<evidence type="ECO:0000256" key="13">
    <source>
        <dbReference type="ARBA" id="ARBA00023136"/>
    </source>
</evidence>
<feature type="domain" description="NADP transhydrogenase beta-like" evidence="17">
    <location>
        <begin position="8"/>
        <end position="465"/>
    </location>
</feature>
<evidence type="ECO:0000256" key="9">
    <source>
        <dbReference type="ARBA" id="ARBA00022857"/>
    </source>
</evidence>
<dbReference type="Gene3D" id="3.40.50.1220">
    <property type="entry name" value="TPP-binding domain"/>
    <property type="match status" value="1"/>
</dbReference>
<feature type="transmembrane region" description="Helical" evidence="16">
    <location>
        <begin position="197"/>
        <end position="216"/>
    </location>
</feature>
<dbReference type="PANTHER" id="PTHR44758">
    <property type="entry name" value="NAD(P) TRANSHYDROGENASE SUBUNIT BETA"/>
    <property type="match status" value="1"/>
</dbReference>
<comment type="subcellular location">
    <subcellularLocation>
        <location evidence="2">Cell inner membrane</location>
        <topology evidence="2">Multi-pass membrane protein</topology>
    </subcellularLocation>
</comment>
<feature type="transmembrane region" description="Helical" evidence="16">
    <location>
        <begin position="6"/>
        <end position="23"/>
    </location>
</feature>
<comment type="caution">
    <text evidence="18">The sequence shown here is derived from an EMBL/GenBank/DDBJ whole genome shotgun (WGS) entry which is preliminary data.</text>
</comment>
<evidence type="ECO:0000256" key="16">
    <source>
        <dbReference type="SAM" id="Phobius"/>
    </source>
</evidence>
<dbReference type="PIRSF" id="PIRSF000204">
    <property type="entry name" value="PNTB"/>
    <property type="match status" value="1"/>
</dbReference>
<evidence type="ECO:0000313" key="18">
    <source>
        <dbReference type="EMBL" id="MCC0093627.1"/>
    </source>
</evidence>
<evidence type="ECO:0000256" key="7">
    <source>
        <dbReference type="ARBA" id="ARBA00022519"/>
    </source>
</evidence>
<dbReference type="Proteomes" id="UP001520654">
    <property type="component" value="Unassembled WGS sequence"/>
</dbReference>
<dbReference type="RefSeq" id="WP_229334264.1">
    <property type="nucleotide sequence ID" value="NZ_JAINUL010000001.1"/>
</dbReference>
<evidence type="ECO:0000256" key="10">
    <source>
        <dbReference type="ARBA" id="ARBA00022967"/>
    </source>
</evidence>
<evidence type="ECO:0000256" key="14">
    <source>
        <dbReference type="ARBA" id="ARBA00048202"/>
    </source>
</evidence>
<evidence type="ECO:0000256" key="1">
    <source>
        <dbReference type="ARBA" id="ARBA00003943"/>
    </source>
</evidence>
<dbReference type="InterPro" id="IPR012136">
    <property type="entry name" value="NADH_DH_b"/>
</dbReference>
<gene>
    <name evidence="18" type="primary">pntB</name>
    <name evidence="18" type="ORF">K7B10_02230</name>
</gene>
<keyword evidence="10 15" id="KW-1278">Translocase</keyword>
<comment type="similarity">
    <text evidence="3 15">Belongs to the PNT beta subunit family.</text>
</comment>
<dbReference type="EC" id="7.1.1.1" evidence="4 15"/>
<comment type="function">
    <text evidence="1 15">The transhydrogenation between NADH and NADP is coupled to respiration and ATP hydrolysis and functions as a proton pump across the membrane.</text>
</comment>
<evidence type="ECO:0000256" key="2">
    <source>
        <dbReference type="ARBA" id="ARBA00004429"/>
    </source>
</evidence>
<comment type="catalytic activity">
    <reaction evidence="14 15">
        <text>NAD(+) + NADPH + H(+)(in) = NADH + NADP(+) + H(+)(out)</text>
        <dbReference type="Rhea" id="RHEA:47992"/>
        <dbReference type="ChEBI" id="CHEBI:15378"/>
        <dbReference type="ChEBI" id="CHEBI:57540"/>
        <dbReference type="ChEBI" id="CHEBI:57783"/>
        <dbReference type="ChEBI" id="CHEBI:57945"/>
        <dbReference type="ChEBI" id="CHEBI:58349"/>
        <dbReference type="EC" id="7.1.1.1"/>
    </reaction>
</comment>
<evidence type="ECO:0000256" key="5">
    <source>
        <dbReference type="ARBA" id="ARBA00014581"/>
    </source>
</evidence>
<sequence length="485" mass="50164">MTAATAAQAAYIVAALLFILSLAGLSKHESSRSGLVFGASGMVIALAATIGLASRSITATGLTLLVVAMLIGAGVGFWRARVVEMTGMPELIALLHSFVGLAAVLVGWNGYFEVEAQGPGHAAVAQDLLGIHHTEVFIGTFIGAVTFSGSIVAYLKLSARIKSSPLVLPGKNLINLGALAAFAVLTVFFVIHPSLGLLIAVTAVALALGVHLVASIGGGDMPVVVSMLNSYSGWAAAASGFLLNNNLLIVTGALVGSSGAYLSYIMCQAMNRSFISVIAGGFGVEAAASDDTDLGEHHEITAEATAELLLNASSVVIAPGYGMAVAQAQYPVAELTRKLRERGVDVRFGIHPVAGRLPGHMNVLLAEAKVPYDIVLEMDEINDELSDTTVVLVIGANDTVNPAAAEDPGSPIAGMPVLRVWEAENVVVFKRSMATGYAGVPNPLFYRDNTQMLFGDAKQRMEDILGALGSDGSSHRSPAAAMASR</sequence>
<evidence type="ECO:0000256" key="3">
    <source>
        <dbReference type="ARBA" id="ARBA00007919"/>
    </source>
</evidence>
<keyword evidence="12 15" id="KW-0520">NAD</keyword>
<dbReference type="Pfam" id="PF02233">
    <property type="entry name" value="PNTB"/>
    <property type="match status" value="1"/>
</dbReference>
<evidence type="ECO:0000256" key="6">
    <source>
        <dbReference type="ARBA" id="ARBA00022475"/>
    </source>
</evidence>
<evidence type="ECO:0000256" key="4">
    <source>
        <dbReference type="ARBA" id="ARBA00012943"/>
    </source>
</evidence>
<feature type="transmembrane region" description="Helical" evidence="16">
    <location>
        <begin position="35"/>
        <end position="53"/>
    </location>
</feature>
<keyword evidence="6 15" id="KW-1003">Cell membrane</keyword>
<feature type="transmembrane region" description="Helical" evidence="16">
    <location>
        <begin position="59"/>
        <end position="79"/>
    </location>
</feature>
<feature type="transmembrane region" description="Helical" evidence="16">
    <location>
        <begin position="91"/>
        <end position="111"/>
    </location>
</feature>
<dbReference type="PANTHER" id="PTHR44758:SF1">
    <property type="entry name" value="NAD(P) TRANSHYDROGENASE SUBUNIT BETA"/>
    <property type="match status" value="1"/>
</dbReference>
<protein>
    <recommendedName>
        <fullName evidence="5 15">NAD(P) transhydrogenase subunit beta</fullName>
        <ecNumber evidence="4 15">7.1.1.1</ecNumber>
    </recommendedName>
    <alternativeName>
        <fullName evidence="15">Nicotinamide nucleotide transhydrogenase subunit beta</fullName>
    </alternativeName>
</protein>
<keyword evidence="11 16" id="KW-1133">Transmembrane helix</keyword>
<feature type="transmembrane region" description="Helical" evidence="16">
    <location>
        <begin position="136"/>
        <end position="157"/>
    </location>
</feature>